<accession>A0ABQ1JR96</accession>
<reference evidence="4" key="1">
    <citation type="journal article" date="2019" name="Int. J. Syst. Evol. Microbiol.">
        <title>The Global Catalogue of Microorganisms (GCM) 10K type strain sequencing project: providing services to taxonomists for standard genome sequencing and annotation.</title>
        <authorList>
            <consortium name="The Broad Institute Genomics Platform"/>
            <consortium name="The Broad Institute Genome Sequencing Center for Infectious Disease"/>
            <person name="Wu L."/>
            <person name="Ma J."/>
        </authorList>
    </citation>
    <scope>NUCLEOTIDE SEQUENCE [LARGE SCALE GENOMIC DNA]</scope>
    <source>
        <strain evidence="4">CGMCC 1.12851</strain>
    </source>
</reference>
<organism evidence="3 4">
    <name type="scientific">Blastomonas aquatica</name>
    <dbReference type="NCBI Taxonomy" id="1510276"/>
    <lineage>
        <taxon>Bacteria</taxon>
        <taxon>Pseudomonadati</taxon>
        <taxon>Pseudomonadota</taxon>
        <taxon>Alphaproteobacteria</taxon>
        <taxon>Sphingomonadales</taxon>
        <taxon>Sphingomonadaceae</taxon>
        <taxon>Blastomonas</taxon>
    </lineage>
</organism>
<dbReference type="InterPro" id="IPR038610">
    <property type="entry name" value="FliK-like_C_sf"/>
</dbReference>
<sequence length="141" mass="15906">MSARPGEIGHQLGIEIARRSQDGRDNLTVRLDPVELGKIQIRIQFDDQGSLRAQVSAESAVALEMLRRDSGDLVRALNDAGIRTDAQSFQFDARGQNREQNGQRPQPQEFRRQDTLFDEDQARDNPQQRRSTTASSLDLFA</sequence>
<keyword evidence="4" id="KW-1185">Reference proteome</keyword>
<evidence type="ECO:0000313" key="3">
    <source>
        <dbReference type="EMBL" id="GGB74374.1"/>
    </source>
</evidence>
<protein>
    <recommendedName>
        <fullName evidence="2">Flagellar hook-length control protein-like C-terminal domain-containing protein</fullName>
    </recommendedName>
</protein>
<feature type="compositionally biased region" description="Basic and acidic residues" evidence="1">
    <location>
        <begin position="109"/>
        <end position="127"/>
    </location>
</feature>
<name>A0ABQ1JR96_9SPHN</name>
<feature type="domain" description="Flagellar hook-length control protein-like C-terminal" evidence="2">
    <location>
        <begin position="17"/>
        <end position="96"/>
    </location>
</feature>
<dbReference type="Proteomes" id="UP000614261">
    <property type="component" value="Unassembled WGS sequence"/>
</dbReference>
<dbReference type="Gene3D" id="3.30.750.140">
    <property type="match status" value="1"/>
</dbReference>
<comment type="caution">
    <text evidence="3">The sequence shown here is derived from an EMBL/GenBank/DDBJ whole genome shotgun (WGS) entry which is preliminary data.</text>
</comment>
<evidence type="ECO:0000256" key="1">
    <source>
        <dbReference type="SAM" id="MobiDB-lite"/>
    </source>
</evidence>
<dbReference type="InterPro" id="IPR021136">
    <property type="entry name" value="Flagellar_hook_control-like_C"/>
</dbReference>
<feature type="compositionally biased region" description="Polar residues" evidence="1">
    <location>
        <begin position="128"/>
        <end position="141"/>
    </location>
</feature>
<evidence type="ECO:0000313" key="4">
    <source>
        <dbReference type="Proteomes" id="UP000614261"/>
    </source>
</evidence>
<evidence type="ECO:0000259" key="2">
    <source>
        <dbReference type="Pfam" id="PF02120"/>
    </source>
</evidence>
<gene>
    <name evidence="3" type="ORF">GCM10010833_31980</name>
</gene>
<dbReference type="EMBL" id="BMGD01000006">
    <property type="protein sequence ID" value="GGB74374.1"/>
    <property type="molecule type" value="Genomic_DNA"/>
</dbReference>
<dbReference type="Pfam" id="PF02120">
    <property type="entry name" value="Flg_hook"/>
    <property type="match status" value="1"/>
</dbReference>
<feature type="region of interest" description="Disordered" evidence="1">
    <location>
        <begin position="88"/>
        <end position="141"/>
    </location>
</feature>
<dbReference type="CDD" id="cd17470">
    <property type="entry name" value="T3SS_Flik_C"/>
    <property type="match status" value="1"/>
</dbReference>
<proteinExistence type="predicted"/>